<keyword evidence="1" id="KW-0479">Metal-binding</keyword>
<dbReference type="InterPro" id="IPR009197">
    <property type="entry name" value="MlrC"/>
</dbReference>
<dbReference type="GO" id="GO:0006508">
    <property type="term" value="P:proteolysis"/>
    <property type="evidence" value="ECO:0007669"/>
    <property type="project" value="UniProtKB-KW"/>
</dbReference>
<feature type="domain" description="Microcystin LR degradation protein MlrC C-terminal" evidence="2">
    <location>
        <begin position="289"/>
        <end position="452"/>
    </location>
</feature>
<keyword evidence="1" id="KW-0482">Metalloprotease</keyword>
<dbReference type="EMBL" id="LNQB01000083">
    <property type="protein sequence ID" value="OAP42254.1"/>
    <property type="molecule type" value="Genomic_DNA"/>
</dbReference>
<comment type="function">
    <text evidence="1">Involved in peptidolytic degradation of cyclic heptapeptide hepatotoxin microcystin (MC).</text>
</comment>
<dbReference type="InterPro" id="IPR015995">
    <property type="entry name" value="MlrC_N"/>
</dbReference>
<dbReference type="GO" id="GO:0046872">
    <property type="term" value="F:metal ion binding"/>
    <property type="evidence" value="ECO:0007669"/>
    <property type="project" value="UniProtKB-KW"/>
</dbReference>
<feature type="domain" description="Microcystin LR degradation protein MlrC N-terminal" evidence="3">
    <location>
        <begin position="2"/>
        <end position="279"/>
    </location>
</feature>
<dbReference type="OrthoDB" id="9782658at2"/>
<dbReference type="PIRSF" id="PIRSF012702">
    <property type="entry name" value="UCP012702"/>
    <property type="match status" value="1"/>
</dbReference>
<keyword evidence="1" id="KW-0378">Hydrolase</keyword>
<comment type="similarity">
    <text evidence="1">Belongs to the peptidase M81 family.</text>
</comment>
<evidence type="ECO:0000259" key="2">
    <source>
        <dbReference type="Pfam" id="PF07171"/>
    </source>
</evidence>
<name>A0A178Y4H5_SINSA</name>
<reference evidence="4 5" key="1">
    <citation type="submission" date="2015-11" db="EMBL/GenBank/DDBJ databases">
        <title>Ensifer anhuiense sp. nov., an effective nitrogen fixation bacterium with Glycine soja.</title>
        <authorList>
            <person name="Yan H."/>
            <person name="Chen W."/>
        </authorList>
    </citation>
    <scope>NUCLEOTIDE SEQUENCE [LARGE SCALE GENOMIC DNA]</scope>
    <source>
        <strain evidence="4 5">LMG 7837</strain>
    </source>
</reference>
<dbReference type="InterPro" id="IPR010799">
    <property type="entry name" value="MlrC_C"/>
</dbReference>
<evidence type="ECO:0000313" key="4">
    <source>
        <dbReference type="EMBL" id="OAP42254.1"/>
    </source>
</evidence>
<dbReference type="Pfam" id="PF07364">
    <property type="entry name" value="DUF1485"/>
    <property type="match status" value="1"/>
</dbReference>
<dbReference type="Pfam" id="PF07171">
    <property type="entry name" value="MlrC_C"/>
    <property type="match status" value="1"/>
</dbReference>
<protein>
    <recommendedName>
        <fullName evidence="1">Microcystinase C</fullName>
        <shortName evidence="1">MlrC</shortName>
    </recommendedName>
</protein>
<sequence>MRIAVGGIHTECSTYSPVLMTVDDFRVLEGSDLLRSDYFSFLSAEAIEPVPLLHARAVPGGPVSRAAYDAFKAEFLALLEAALPLDGLYLAMHGAVKVDGMDDAEGDWISAARAVVGPDCPLAVSYDLHGNVSQRIIDQIDIFTAYRTAPHIDTHETMVRAWSMVVEALRTGTRPGIAWVPVPLLLPGERTSTEDEPAKSLYLALPEFDRRPGILDASLMVGYVWADEPRATAAAVVTGTDMAAASKAAEEIAAAYWNAREKFRFGPVAGSLDAMLDVAERATTKPVILADSGDNPTGGGVGDRADVLKALISRGWRDALIAGITDRPAVEACFASGAGGSLTLRIGGSLDPSSPAVDVTAKVIRLDDPGPAAERQAVVEVGGIVAVLAARRRPYHAIDDFRRLGLDPESVRLLVVKSGYLSPELAPIANPNLMALTEGVVNQDIEHLPSERRRRPVFPFDRDFDFQPRARLSARWT</sequence>
<gene>
    <name evidence="4" type="ORF">ATB98_07615</name>
</gene>
<dbReference type="RefSeq" id="WP_066877286.1">
    <property type="nucleotide sequence ID" value="NZ_LNQB01000083.1"/>
</dbReference>
<evidence type="ECO:0000256" key="1">
    <source>
        <dbReference type="PIRNR" id="PIRNR012702"/>
    </source>
</evidence>
<comment type="caution">
    <text evidence="4">The sequence shown here is derived from an EMBL/GenBank/DDBJ whole genome shotgun (WGS) entry which is preliminary data.</text>
</comment>
<dbReference type="STRING" id="36856.ATB98_07615"/>
<keyword evidence="1" id="KW-0645">Protease</keyword>
<accession>A0A178Y4H5</accession>
<dbReference type="GO" id="GO:0008237">
    <property type="term" value="F:metallopeptidase activity"/>
    <property type="evidence" value="ECO:0007669"/>
    <property type="project" value="UniProtKB-KW"/>
</dbReference>
<dbReference type="AlphaFoldDB" id="A0A178Y4H5"/>
<keyword evidence="5" id="KW-1185">Reference proteome</keyword>
<organism evidence="4 5">
    <name type="scientific">Sinorhizobium saheli</name>
    <dbReference type="NCBI Taxonomy" id="36856"/>
    <lineage>
        <taxon>Bacteria</taxon>
        <taxon>Pseudomonadati</taxon>
        <taxon>Pseudomonadota</taxon>
        <taxon>Alphaproteobacteria</taxon>
        <taxon>Hyphomicrobiales</taxon>
        <taxon>Rhizobiaceae</taxon>
        <taxon>Sinorhizobium/Ensifer group</taxon>
        <taxon>Sinorhizobium</taxon>
    </lineage>
</organism>
<proteinExistence type="inferred from homology"/>
<comment type="cofactor">
    <cofactor evidence="1">
        <name>Zn(2+)</name>
        <dbReference type="ChEBI" id="CHEBI:29105"/>
    </cofactor>
    <text evidence="1">Binds 1 zinc ion per subunit.</text>
</comment>
<evidence type="ECO:0000259" key="3">
    <source>
        <dbReference type="Pfam" id="PF07364"/>
    </source>
</evidence>
<evidence type="ECO:0000313" key="5">
    <source>
        <dbReference type="Proteomes" id="UP000078507"/>
    </source>
</evidence>
<dbReference type="Proteomes" id="UP000078507">
    <property type="component" value="Unassembled WGS sequence"/>
</dbReference>